<dbReference type="OrthoDB" id="6598408at2759"/>
<keyword evidence="1" id="KW-1185">Reference proteome</keyword>
<dbReference type="GeneID" id="112680353"/>
<dbReference type="PANTHER" id="PTHR45749:SF21">
    <property type="entry name" value="DUF4371 DOMAIN-CONTAINING PROTEIN"/>
    <property type="match status" value="1"/>
</dbReference>
<dbReference type="PANTHER" id="PTHR45749">
    <property type="match status" value="1"/>
</dbReference>
<reference evidence="2" key="1">
    <citation type="submission" date="2025-08" db="UniProtKB">
        <authorList>
            <consortium name="RefSeq"/>
        </authorList>
    </citation>
    <scope>IDENTIFICATION</scope>
    <source>
        <tissue evidence="2">Whole body</tissue>
    </source>
</reference>
<gene>
    <name evidence="2" type="primary">LOC112680353</name>
</gene>
<sequence length="404" mass="46987">MDKFVHSDKNSTTELISNDTHTENKTGVLLSFNTETCKSTDEDEIIESTTLPVFTEHLNNCFASDGKSTKESDTTEFTENDDDCELDLSARFPTDRGMFKNCISDKLKREILKYGPCKPEIDFPLNDSKRKFSKIYYYVKLKNGTLIPRPWLCYSVIWDMVYCETCWIFSDKNNCNLKKERVEGINDWQHLSQKINIHEFSLSHLNAMKVRSTWTKNLTIDKEFETQISKEAKFWRDILTRIVKIILTLTSGNTALRGNEGKQYSEGNFLRTVKLVAEFDPILKSVFDNEKKFKIKYLSPTIQNELIEILASNVRQIICNEISTCSSGFSIIMDSTQDITKVDQVSIIIRYVIIDHEKHVLQIKESFIGFYKIDQHRAQNYENLIYKVLSDTNLDIKKMQRARV</sequence>
<organism evidence="1 2">
    <name type="scientific">Sipha flava</name>
    <name type="common">yellow sugarcane aphid</name>
    <dbReference type="NCBI Taxonomy" id="143950"/>
    <lineage>
        <taxon>Eukaryota</taxon>
        <taxon>Metazoa</taxon>
        <taxon>Ecdysozoa</taxon>
        <taxon>Arthropoda</taxon>
        <taxon>Hexapoda</taxon>
        <taxon>Insecta</taxon>
        <taxon>Pterygota</taxon>
        <taxon>Neoptera</taxon>
        <taxon>Paraneoptera</taxon>
        <taxon>Hemiptera</taxon>
        <taxon>Sternorrhyncha</taxon>
        <taxon>Aphidomorpha</taxon>
        <taxon>Aphidoidea</taxon>
        <taxon>Aphididae</taxon>
        <taxon>Sipha</taxon>
    </lineage>
</organism>
<dbReference type="Proteomes" id="UP000694846">
    <property type="component" value="Unplaced"/>
</dbReference>
<evidence type="ECO:0000313" key="2">
    <source>
        <dbReference type="RefSeq" id="XP_025406206.1"/>
    </source>
</evidence>
<dbReference type="RefSeq" id="XP_025406206.1">
    <property type="nucleotide sequence ID" value="XM_025550421.1"/>
</dbReference>
<accession>A0A8B8F6G1</accession>
<name>A0A8B8F6G1_9HEMI</name>
<protein>
    <submittedName>
        <fullName evidence="2">Uncharacterized protein LOC112680353</fullName>
    </submittedName>
</protein>
<evidence type="ECO:0000313" key="1">
    <source>
        <dbReference type="Proteomes" id="UP000694846"/>
    </source>
</evidence>
<proteinExistence type="predicted"/>
<dbReference type="AlphaFoldDB" id="A0A8B8F6G1"/>